<sequence length="75" mass="8634">KQMKMKEYTDARRCAKSSNFQAGDKVRVRKPWKVKKGELKFSKPKTVVTRKGPNTYLLDDGQTRKGPNTYLLDDG</sequence>
<name>A0A1A8RZR4_9TELE</name>
<accession>A0A1A8RZR4</accession>
<feature type="region of interest" description="Disordered" evidence="1">
    <location>
        <begin position="52"/>
        <end position="75"/>
    </location>
</feature>
<feature type="non-terminal residue" evidence="2">
    <location>
        <position position="1"/>
    </location>
</feature>
<protein>
    <submittedName>
        <fullName evidence="2">Uncharacterized protein</fullName>
    </submittedName>
</protein>
<gene>
    <name evidence="2" type="primary">BX640584.1</name>
</gene>
<dbReference type="AlphaFoldDB" id="A0A1A8RZR4"/>
<evidence type="ECO:0000313" key="2">
    <source>
        <dbReference type="EMBL" id="SBS11640.1"/>
    </source>
</evidence>
<dbReference type="EMBL" id="HAEH01020991">
    <property type="protein sequence ID" value="SBS11640.1"/>
    <property type="molecule type" value="Transcribed_RNA"/>
</dbReference>
<organism evidence="2">
    <name type="scientific">Nothobranchius rachovii</name>
    <name type="common">bluefin notho</name>
    <dbReference type="NCBI Taxonomy" id="451742"/>
    <lineage>
        <taxon>Eukaryota</taxon>
        <taxon>Metazoa</taxon>
        <taxon>Chordata</taxon>
        <taxon>Craniata</taxon>
        <taxon>Vertebrata</taxon>
        <taxon>Euteleostomi</taxon>
        <taxon>Actinopterygii</taxon>
        <taxon>Neopterygii</taxon>
        <taxon>Teleostei</taxon>
        <taxon>Neoteleostei</taxon>
        <taxon>Acanthomorphata</taxon>
        <taxon>Ovalentaria</taxon>
        <taxon>Atherinomorphae</taxon>
        <taxon>Cyprinodontiformes</taxon>
        <taxon>Nothobranchiidae</taxon>
        <taxon>Nothobranchius</taxon>
    </lineage>
</organism>
<reference evidence="2" key="1">
    <citation type="submission" date="2016-05" db="EMBL/GenBank/DDBJ databases">
        <authorList>
            <person name="Lavstsen T."/>
            <person name="Jespersen J.S."/>
        </authorList>
    </citation>
    <scope>NUCLEOTIDE SEQUENCE</scope>
    <source>
        <tissue evidence="2">Brain</tissue>
    </source>
</reference>
<reference evidence="2" key="2">
    <citation type="submission" date="2016-06" db="EMBL/GenBank/DDBJ databases">
        <title>The genome of a short-lived fish provides insights into sex chromosome evolution and the genetic control of aging.</title>
        <authorList>
            <person name="Reichwald K."/>
            <person name="Felder M."/>
            <person name="Petzold A."/>
            <person name="Koch P."/>
            <person name="Groth M."/>
            <person name="Platzer M."/>
        </authorList>
    </citation>
    <scope>NUCLEOTIDE SEQUENCE</scope>
    <source>
        <tissue evidence="2">Brain</tissue>
    </source>
</reference>
<evidence type="ECO:0000256" key="1">
    <source>
        <dbReference type="SAM" id="MobiDB-lite"/>
    </source>
</evidence>
<feature type="non-terminal residue" evidence="2">
    <location>
        <position position="75"/>
    </location>
</feature>
<proteinExistence type="predicted"/>